<dbReference type="Proteomes" id="UP000552615">
    <property type="component" value="Unassembled WGS sequence"/>
</dbReference>
<gene>
    <name evidence="4" type="ORF">HHL20_00785</name>
</gene>
<dbReference type="GO" id="GO:0005829">
    <property type="term" value="C:cytosol"/>
    <property type="evidence" value="ECO:0007669"/>
    <property type="project" value="TreeGrafter"/>
</dbReference>
<evidence type="ECO:0000313" key="5">
    <source>
        <dbReference type="Proteomes" id="UP000552615"/>
    </source>
</evidence>
<keyword evidence="5" id="KW-1185">Reference proteome</keyword>
<name>A0A7Y0FH45_9FLAO</name>
<dbReference type="RefSeq" id="WP_169229314.1">
    <property type="nucleotide sequence ID" value="NZ_JABBGF010000001.1"/>
</dbReference>
<feature type="domain" description="Luciferase-like" evidence="3">
    <location>
        <begin position="153"/>
        <end position="298"/>
    </location>
</feature>
<sequence>MQNFEISVLDLAPVKKDKTIHDTFQDSLSLANHAESLDYKRFWLAEHHNMESIASSATSVLIGFIANGTKKIRVGSGGIMLPNHSSLVIAEQFGTLESLFPGRIDLGLGRAPGTDGLTAQALGRNPAIINQQFPRQILELQKYFSKENSEALVRAIPGEGLDIPLYILGSSTDSAFLAAELGLPYAFAGHFAPEQMEMAFNIYRQNFEPSKYCTEPYIIACINGVAAETSEEAHKMSTTLFQAFINIIRNDRKPFAPPVDEMDDIWSPMEKSMVLQKLRYTFIGDQAEIEEQIKSFQEKFNVNELMINSHIYDHQKRLNSYTIFRKAKDAVLNG</sequence>
<evidence type="ECO:0000256" key="2">
    <source>
        <dbReference type="ARBA" id="ARBA00074555"/>
    </source>
</evidence>
<dbReference type="SUPFAM" id="SSF51679">
    <property type="entry name" value="Bacterial luciferase-like"/>
    <property type="match status" value="1"/>
</dbReference>
<evidence type="ECO:0000259" key="3">
    <source>
        <dbReference type="Pfam" id="PF00296"/>
    </source>
</evidence>
<dbReference type="FunFam" id="3.20.20.30:FF:000002">
    <property type="entry name" value="LLM class flavin-dependent oxidoreductase"/>
    <property type="match status" value="1"/>
</dbReference>
<comment type="caution">
    <text evidence="4">The sequence shown here is derived from an EMBL/GenBank/DDBJ whole genome shotgun (WGS) entry which is preliminary data.</text>
</comment>
<proteinExistence type="predicted"/>
<protein>
    <recommendedName>
        <fullName evidence="2">Luciferase-like monooxygenase</fullName>
    </recommendedName>
</protein>
<dbReference type="NCBIfam" id="TIGR03558">
    <property type="entry name" value="oxido_grp_1"/>
    <property type="match status" value="1"/>
</dbReference>
<dbReference type="InterPro" id="IPR019949">
    <property type="entry name" value="CmoO-like"/>
</dbReference>
<comment type="similarity">
    <text evidence="1">To bacterial alkanal monooxygenase alpha and beta chains.</text>
</comment>
<accession>A0A7Y0FH45</accession>
<feature type="domain" description="Luciferase-like" evidence="3">
    <location>
        <begin position="22"/>
        <end position="113"/>
    </location>
</feature>
<dbReference type="EMBL" id="JABBGF010000001">
    <property type="protein sequence ID" value="NML55870.1"/>
    <property type="molecule type" value="Genomic_DNA"/>
</dbReference>
<dbReference type="Gene3D" id="3.20.20.30">
    <property type="entry name" value="Luciferase-like domain"/>
    <property type="match status" value="1"/>
</dbReference>
<dbReference type="Pfam" id="PF00296">
    <property type="entry name" value="Bac_luciferase"/>
    <property type="match status" value="2"/>
</dbReference>
<dbReference type="PANTHER" id="PTHR30137:SF6">
    <property type="entry name" value="LUCIFERASE-LIKE MONOOXYGENASE"/>
    <property type="match status" value="1"/>
</dbReference>
<dbReference type="CDD" id="cd00347">
    <property type="entry name" value="Flavin_utilizing_monoxygenases"/>
    <property type="match status" value="1"/>
</dbReference>
<dbReference type="PANTHER" id="PTHR30137">
    <property type="entry name" value="LUCIFERASE-LIKE MONOOXYGENASE"/>
    <property type="match status" value="1"/>
</dbReference>
<evidence type="ECO:0000313" key="4">
    <source>
        <dbReference type="EMBL" id="NML55870.1"/>
    </source>
</evidence>
<dbReference type="AlphaFoldDB" id="A0A7Y0FH45"/>
<organism evidence="4 5">
    <name type="scientific">Chryseobacterium cheonjiense</name>
    <dbReference type="NCBI Taxonomy" id="2728845"/>
    <lineage>
        <taxon>Bacteria</taxon>
        <taxon>Pseudomonadati</taxon>
        <taxon>Bacteroidota</taxon>
        <taxon>Flavobacteriia</taxon>
        <taxon>Flavobacteriales</taxon>
        <taxon>Weeksellaceae</taxon>
        <taxon>Chryseobacterium group</taxon>
        <taxon>Chryseobacterium</taxon>
    </lineage>
</organism>
<dbReference type="InterPro" id="IPR011251">
    <property type="entry name" value="Luciferase-like_dom"/>
</dbReference>
<dbReference type="InterPro" id="IPR050766">
    <property type="entry name" value="Bact_Lucif_Oxidored"/>
</dbReference>
<evidence type="ECO:0000256" key="1">
    <source>
        <dbReference type="ARBA" id="ARBA00007789"/>
    </source>
</evidence>
<dbReference type="GO" id="GO:0016705">
    <property type="term" value="F:oxidoreductase activity, acting on paired donors, with incorporation or reduction of molecular oxygen"/>
    <property type="evidence" value="ECO:0007669"/>
    <property type="project" value="InterPro"/>
</dbReference>
<reference evidence="4 5" key="1">
    <citation type="submission" date="2020-04" db="EMBL/GenBank/DDBJ databases">
        <title>Chryseobacterium sp. RJ-7-14 sp. nov., isolated from Jeju soil.</title>
        <authorList>
            <person name="Dahal R.H."/>
            <person name="Chaudhary D.K."/>
        </authorList>
    </citation>
    <scope>NUCLEOTIDE SEQUENCE [LARGE SCALE GENOMIC DNA]</scope>
    <source>
        <strain evidence="4 5">RJ-7-14</strain>
    </source>
</reference>
<dbReference type="InterPro" id="IPR036661">
    <property type="entry name" value="Luciferase-like_sf"/>
</dbReference>